<organism evidence="2 3">
    <name type="scientific">Salegentibacter maritimus</name>
    <dbReference type="NCBI Taxonomy" id="2794347"/>
    <lineage>
        <taxon>Bacteria</taxon>
        <taxon>Pseudomonadati</taxon>
        <taxon>Bacteroidota</taxon>
        <taxon>Flavobacteriia</taxon>
        <taxon>Flavobacteriales</taxon>
        <taxon>Flavobacteriaceae</taxon>
        <taxon>Salegentibacter</taxon>
    </lineage>
</organism>
<evidence type="ECO:0000256" key="1">
    <source>
        <dbReference type="SAM" id="Phobius"/>
    </source>
</evidence>
<keyword evidence="1" id="KW-0472">Membrane</keyword>
<accession>A0ABS0THR5</accession>
<protein>
    <submittedName>
        <fullName evidence="2">Uncharacterized protein</fullName>
    </submittedName>
</protein>
<evidence type="ECO:0000313" key="3">
    <source>
        <dbReference type="Proteomes" id="UP000635665"/>
    </source>
</evidence>
<evidence type="ECO:0000313" key="2">
    <source>
        <dbReference type="EMBL" id="MBI6120605.1"/>
    </source>
</evidence>
<sequence>MNPFNIFIENYKTATAGFPILAKLFILLILAWIVIAAIFAVLGTLNLIF</sequence>
<feature type="transmembrane region" description="Helical" evidence="1">
    <location>
        <begin position="20"/>
        <end position="48"/>
    </location>
</feature>
<name>A0ABS0THR5_9FLAO</name>
<dbReference type="RefSeq" id="WP_198638908.1">
    <property type="nucleotide sequence ID" value="NZ_JAEHNY010000009.1"/>
</dbReference>
<reference evidence="2 3" key="1">
    <citation type="submission" date="2020-12" db="EMBL/GenBank/DDBJ databases">
        <title>Salegentibacter orientalis sp. nov., isolated from costal sediment.</title>
        <authorList>
            <person name="Lian F.-B."/>
        </authorList>
    </citation>
    <scope>NUCLEOTIDE SEQUENCE [LARGE SCALE GENOMIC DNA]</scope>
    <source>
        <strain evidence="2 3">F60176</strain>
    </source>
</reference>
<gene>
    <name evidence="2" type="ORF">I6U50_11300</name>
</gene>
<keyword evidence="1" id="KW-0812">Transmembrane</keyword>
<proteinExistence type="predicted"/>
<keyword evidence="1" id="KW-1133">Transmembrane helix</keyword>
<comment type="caution">
    <text evidence="2">The sequence shown here is derived from an EMBL/GenBank/DDBJ whole genome shotgun (WGS) entry which is preliminary data.</text>
</comment>
<dbReference type="EMBL" id="JAEHNY010000009">
    <property type="protein sequence ID" value="MBI6120605.1"/>
    <property type="molecule type" value="Genomic_DNA"/>
</dbReference>
<keyword evidence="3" id="KW-1185">Reference proteome</keyword>
<dbReference type="Proteomes" id="UP000635665">
    <property type="component" value="Unassembled WGS sequence"/>
</dbReference>